<keyword evidence="1" id="KW-0812">Transmembrane</keyword>
<keyword evidence="1" id="KW-1133">Transmembrane helix</keyword>
<evidence type="ECO:0000313" key="3">
    <source>
        <dbReference type="Proteomes" id="UP000077134"/>
    </source>
</evidence>
<accession>A0A167C833</accession>
<dbReference type="EMBL" id="LSFN01000032">
    <property type="protein sequence ID" value="OAB72899.1"/>
    <property type="molecule type" value="Genomic_DNA"/>
</dbReference>
<comment type="caution">
    <text evidence="2">The sequence shown here is derived from an EMBL/GenBank/DDBJ whole genome shotgun (WGS) entry which is preliminary data.</text>
</comment>
<proteinExistence type="predicted"/>
<reference evidence="2 3" key="1">
    <citation type="submission" date="2016-02" db="EMBL/GenBank/DDBJ databases">
        <title>Paenibacillus sp. LPB0068, isolated from Crassostrea gigas.</title>
        <authorList>
            <person name="Shin S.-K."/>
            <person name="Yi H."/>
        </authorList>
    </citation>
    <scope>NUCLEOTIDE SEQUENCE [LARGE SCALE GENOMIC DNA]</scope>
    <source>
        <strain evidence="2 3">LPB0068</strain>
    </source>
</reference>
<name>A0A167C833_9BACL</name>
<keyword evidence="1" id="KW-0472">Membrane</keyword>
<organism evidence="2 3">
    <name type="scientific">Paenibacillus crassostreae</name>
    <dbReference type="NCBI Taxonomy" id="1763538"/>
    <lineage>
        <taxon>Bacteria</taxon>
        <taxon>Bacillati</taxon>
        <taxon>Bacillota</taxon>
        <taxon>Bacilli</taxon>
        <taxon>Bacillales</taxon>
        <taxon>Paenibacillaceae</taxon>
        <taxon>Paenibacillus</taxon>
    </lineage>
</organism>
<sequence>MTFKEALWLTLASMGAGMMLGTFAILKSPFNAITSLVAVFITIYYFRNFERKGLRIGYVIFTLLYFILFIFMVSIYQYYQGDVPAV</sequence>
<feature type="transmembrane region" description="Helical" evidence="1">
    <location>
        <begin position="7"/>
        <end position="24"/>
    </location>
</feature>
<evidence type="ECO:0000256" key="1">
    <source>
        <dbReference type="SAM" id="Phobius"/>
    </source>
</evidence>
<dbReference type="STRING" id="1763538.LPB68_04390"/>
<protein>
    <submittedName>
        <fullName evidence="2">Uncharacterized protein</fullName>
    </submittedName>
</protein>
<dbReference type="AlphaFoldDB" id="A0A167C833"/>
<evidence type="ECO:0000313" key="2">
    <source>
        <dbReference type="EMBL" id="OAB72899.1"/>
    </source>
</evidence>
<dbReference type="OrthoDB" id="2650728at2"/>
<keyword evidence="3" id="KW-1185">Reference proteome</keyword>
<feature type="transmembrane region" description="Helical" evidence="1">
    <location>
        <begin position="30"/>
        <end position="46"/>
    </location>
</feature>
<feature type="transmembrane region" description="Helical" evidence="1">
    <location>
        <begin position="58"/>
        <end position="79"/>
    </location>
</feature>
<dbReference type="Proteomes" id="UP000077134">
    <property type="component" value="Unassembled WGS sequence"/>
</dbReference>
<dbReference type="RefSeq" id="WP_068659827.1">
    <property type="nucleotide sequence ID" value="NZ_CP017770.1"/>
</dbReference>
<dbReference type="KEGG" id="pcx:LPB68_04390"/>
<gene>
    <name evidence="2" type="ORF">PNBC_15860</name>
</gene>